<dbReference type="Proteomes" id="UP000520876">
    <property type="component" value="Unassembled WGS sequence"/>
</dbReference>
<dbReference type="GO" id="GO:0016877">
    <property type="term" value="F:ligase activity, forming carbon-sulfur bonds"/>
    <property type="evidence" value="ECO:0007669"/>
    <property type="project" value="UniProtKB-ARBA"/>
</dbReference>
<protein>
    <submittedName>
        <fullName evidence="3">AMP-binding protein</fullName>
    </submittedName>
</protein>
<dbReference type="CDD" id="cd17630">
    <property type="entry name" value="OSB_MenE-like"/>
    <property type="match status" value="1"/>
</dbReference>
<dbReference type="PANTHER" id="PTHR43767:SF10">
    <property type="entry name" value="SURFACTIN SYNTHASE SUBUNIT 1"/>
    <property type="match status" value="1"/>
</dbReference>
<dbReference type="InterPro" id="IPR045851">
    <property type="entry name" value="AMP-bd_C_sf"/>
</dbReference>
<evidence type="ECO:0000259" key="1">
    <source>
        <dbReference type="Pfam" id="PF00501"/>
    </source>
</evidence>
<dbReference type="Gene3D" id="3.40.50.12780">
    <property type="entry name" value="N-terminal domain of ligase-like"/>
    <property type="match status" value="1"/>
</dbReference>
<comment type="caution">
    <text evidence="3">The sequence shown here is derived from an EMBL/GenBank/DDBJ whole genome shotgun (WGS) entry which is preliminary data.</text>
</comment>
<dbReference type="Gene3D" id="3.30.300.30">
    <property type="match status" value="1"/>
</dbReference>
<evidence type="ECO:0000313" key="4">
    <source>
        <dbReference type="Proteomes" id="UP000520876"/>
    </source>
</evidence>
<proteinExistence type="predicted"/>
<dbReference type="InterPro" id="IPR050237">
    <property type="entry name" value="ATP-dep_AMP-bd_enzyme"/>
</dbReference>
<dbReference type="Pfam" id="PF00501">
    <property type="entry name" value="AMP-binding"/>
    <property type="match status" value="1"/>
</dbReference>
<accession>A0A7Z0N3N7</accession>
<feature type="domain" description="AMP-binding enzyme C-terminal" evidence="2">
    <location>
        <begin position="382"/>
        <end position="441"/>
    </location>
</feature>
<organism evidence="3 4">
    <name type="scientific">Vreelandella sedimenti</name>
    <dbReference type="NCBI Taxonomy" id="2729618"/>
    <lineage>
        <taxon>Bacteria</taxon>
        <taxon>Pseudomonadati</taxon>
        <taxon>Pseudomonadota</taxon>
        <taxon>Gammaproteobacteria</taxon>
        <taxon>Oceanospirillales</taxon>
        <taxon>Halomonadaceae</taxon>
        <taxon>Vreelandella</taxon>
    </lineage>
</organism>
<feature type="domain" description="AMP-dependent synthetase/ligase" evidence="1">
    <location>
        <begin position="9"/>
        <end position="331"/>
    </location>
</feature>
<keyword evidence="4" id="KW-1185">Reference proteome</keyword>
<dbReference type="InterPro" id="IPR025110">
    <property type="entry name" value="AMP-bd_C"/>
</dbReference>
<dbReference type="PANTHER" id="PTHR43767">
    <property type="entry name" value="LONG-CHAIN-FATTY-ACID--COA LIGASE"/>
    <property type="match status" value="1"/>
</dbReference>
<dbReference type="RefSeq" id="WP_180089797.1">
    <property type="nucleotide sequence ID" value="NZ_CAXAZJ010000001.1"/>
</dbReference>
<gene>
    <name evidence="3" type="ORF">HZU72_01140</name>
</gene>
<evidence type="ECO:0000259" key="2">
    <source>
        <dbReference type="Pfam" id="PF13193"/>
    </source>
</evidence>
<reference evidence="3 4" key="1">
    <citation type="submission" date="2020-07" db="EMBL/GenBank/DDBJ databases">
        <title>Halomonas sp. QX-2 draft genome sequence.</title>
        <authorList>
            <person name="Qiu X."/>
        </authorList>
    </citation>
    <scope>NUCLEOTIDE SEQUENCE [LARGE SCALE GENOMIC DNA]</scope>
    <source>
        <strain evidence="3 4">QX-2</strain>
    </source>
</reference>
<name>A0A7Z0N3N7_9GAMM</name>
<dbReference type="EMBL" id="JACCGK010000001">
    <property type="protein sequence ID" value="NYT71035.1"/>
    <property type="molecule type" value="Genomic_DNA"/>
</dbReference>
<dbReference type="InterPro" id="IPR042099">
    <property type="entry name" value="ANL_N_sf"/>
</dbReference>
<dbReference type="Pfam" id="PF13193">
    <property type="entry name" value="AMP-binding_C"/>
    <property type="match status" value="1"/>
</dbReference>
<dbReference type="AlphaFoldDB" id="A0A7Z0N3N7"/>
<dbReference type="InterPro" id="IPR000873">
    <property type="entry name" value="AMP-dep_synth/lig_dom"/>
</dbReference>
<sequence>MKDTCPIHYWAKETPEHIAIEAGSVKLSYQTLNRRVASLAQQLALKGFVPGDRLVVPAKGSLESLLLAWACLRAGVVFCPLNPAFPVAQQLGLAKRLQAGRVCQTESDTDYSSQLTSSQLTPITLDFLAEVGAGEPPALDGSQLCNTIFTSGSSGTPKAVLHRVANHLASARGSASFIPVDQNSGWLLSLPLFHIGGYAIPFRVFLAGGRVILDDEPHTLPARLEQQSITHLSLVPTQLWRLLKAGFTLKHTQLRELLLGGAAIPAPLVAKMTSLGLTPKVSYGLSEMASQVCTGIPTAPGVVGRPLPGREVRVVEGEIQVRGETLFCGYLNDGVVDSALNDEGWFATRDKGLFTSEGSLVVEGRLDNGFISGGENIQPEAIEQCLVDHPGVAQALVVQVPHSEWGERPVAFIDWHGEAVTEQALSAWVREALPGFMVPDAWLAWPPGVGFKPSRRQFAELARGLVNH</sequence>
<evidence type="ECO:0000313" key="3">
    <source>
        <dbReference type="EMBL" id="NYT71035.1"/>
    </source>
</evidence>
<dbReference type="SUPFAM" id="SSF56801">
    <property type="entry name" value="Acetyl-CoA synthetase-like"/>
    <property type="match status" value="1"/>
</dbReference>